<dbReference type="OrthoDB" id="1932632at2759"/>
<dbReference type="InterPro" id="IPR041517">
    <property type="entry name" value="DEGP_PDZ"/>
</dbReference>
<dbReference type="EMBL" id="CAJNJA010045586">
    <property type="protein sequence ID" value="CAE7810539.1"/>
    <property type="molecule type" value="Genomic_DNA"/>
</dbReference>
<feature type="domain" description="Protease Do-like PDZ" evidence="1">
    <location>
        <begin position="1"/>
        <end position="48"/>
    </location>
</feature>
<sequence>VLTQVLAHDLTVGYEELENMLLVSVNGVKVKNLRQVMDIVDTTKDESCDCNEPHWIQQAFVLLRAGANLRAFQQQP</sequence>
<feature type="non-terminal residue" evidence="2">
    <location>
        <position position="1"/>
    </location>
</feature>
<evidence type="ECO:0000313" key="2">
    <source>
        <dbReference type="EMBL" id="CAE7810539.1"/>
    </source>
</evidence>
<dbReference type="Gene3D" id="3.20.190.20">
    <property type="match status" value="1"/>
</dbReference>
<gene>
    <name evidence="2" type="primary">DEGP2</name>
    <name evidence="2" type="ORF">SNEC2469_LOCUS24004</name>
</gene>
<comment type="caution">
    <text evidence="2">The sequence shown here is derived from an EMBL/GenBank/DDBJ whole genome shotgun (WGS) entry which is preliminary data.</text>
</comment>
<dbReference type="AlphaFoldDB" id="A0A812Z3L2"/>
<reference evidence="2" key="1">
    <citation type="submission" date="2021-02" db="EMBL/GenBank/DDBJ databases">
        <authorList>
            <person name="Dougan E. K."/>
            <person name="Rhodes N."/>
            <person name="Thang M."/>
            <person name="Chan C."/>
        </authorList>
    </citation>
    <scope>NUCLEOTIDE SEQUENCE</scope>
</reference>
<dbReference type="Pfam" id="PF17815">
    <property type="entry name" value="PDZ_3"/>
    <property type="match status" value="1"/>
</dbReference>
<keyword evidence="3" id="KW-1185">Reference proteome</keyword>
<dbReference type="InterPro" id="IPR046449">
    <property type="entry name" value="DEGP_PDZ_sf"/>
</dbReference>
<organism evidence="2 3">
    <name type="scientific">Symbiodinium necroappetens</name>
    <dbReference type="NCBI Taxonomy" id="1628268"/>
    <lineage>
        <taxon>Eukaryota</taxon>
        <taxon>Sar</taxon>
        <taxon>Alveolata</taxon>
        <taxon>Dinophyceae</taxon>
        <taxon>Suessiales</taxon>
        <taxon>Symbiodiniaceae</taxon>
        <taxon>Symbiodinium</taxon>
    </lineage>
</organism>
<name>A0A812Z3L2_9DINO</name>
<evidence type="ECO:0000313" key="3">
    <source>
        <dbReference type="Proteomes" id="UP000601435"/>
    </source>
</evidence>
<protein>
    <submittedName>
        <fullName evidence="2">DEGP2 protein</fullName>
    </submittedName>
</protein>
<dbReference type="Proteomes" id="UP000601435">
    <property type="component" value="Unassembled WGS sequence"/>
</dbReference>
<accession>A0A812Z3L2</accession>
<proteinExistence type="predicted"/>
<evidence type="ECO:0000259" key="1">
    <source>
        <dbReference type="Pfam" id="PF17815"/>
    </source>
</evidence>